<keyword evidence="1" id="KW-0812">Transmembrane</keyword>
<proteinExistence type="predicted"/>
<evidence type="ECO:0000313" key="2">
    <source>
        <dbReference type="EMBL" id="HHJ52351.1"/>
    </source>
</evidence>
<dbReference type="EMBL" id="DROD01000275">
    <property type="protein sequence ID" value="HHJ52351.1"/>
    <property type="molecule type" value="Genomic_DNA"/>
</dbReference>
<organism evidence="2">
    <name type="scientific">Caldithrix abyssi</name>
    <dbReference type="NCBI Taxonomy" id="187145"/>
    <lineage>
        <taxon>Bacteria</taxon>
        <taxon>Pseudomonadati</taxon>
        <taxon>Calditrichota</taxon>
        <taxon>Calditrichia</taxon>
        <taxon>Calditrichales</taxon>
        <taxon>Calditrichaceae</taxon>
        <taxon>Caldithrix</taxon>
    </lineage>
</organism>
<accession>A0A7V5PNH7</accession>
<keyword evidence="1" id="KW-0472">Membrane</keyword>
<name>A0A7V5PNH7_CALAY</name>
<protein>
    <submittedName>
        <fullName evidence="2">Uncharacterized protein</fullName>
    </submittedName>
</protein>
<evidence type="ECO:0000256" key="1">
    <source>
        <dbReference type="SAM" id="Phobius"/>
    </source>
</evidence>
<gene>
    <name evidence="2" type="ORF">ENJ89_04080</name>
</gene>
<sequence length="201" mass="23539">MTPNRPTILVLLLFPLFLSAQTVLSNQEKVHRYMWQLMDSLSAPFLHEWDSLGIQAIDRAQGKGTFLESEFVRYFSAKKKTVFTVPAAITFVFSEFEVKIRYRPGALNWLGMKRDVRRSIQIRCAGQIKERSDSRVLSAFSSRRVFRDQIRKDRLRELERTAYPFLKGKWQAYSVWEKYLEPALAVSSALIIIYLFFSVRT</sequence>
<dbReference type="Proteomes" id="UP000886124">
    <property type="component" value="Unassembled WGS sequence"/>
</dbReference>
<dbReference type="AlphaFoldDB" id="A0A7V5PNH7"/>
<feature type="transmembrane region" description="Helical" evidence="1">
    <location>
        <begin position="179"/>
        <end position="197"/>
    </location>
</feature>
<reference evidence="2" key="1">
    <citation type="journal article" date="2020" name="mSystems">
        <title>Genome- and Community-Level Interaction Insights into Carbon Utilization and Element Cycling Functions of Hydrothermarchaeota in Hydrothermal Sediment.</title>
        <authorList>
            <person name="Zhou Z."/>
            <person name="Liu Y."/>
            <person name="Xu W."/>
            <person name="Pan J."/>
            <person name="Luo Z.H."/>
            <person name="Li M."/>
        </authorList>
    </citation>
    <scope>NUCLEOTIDE SEQUENCE [LARGE SCALE GENOMIC DNA]</scope>
    <source>
        <strain evidence="2">HyVt-527</strain>
    </source>
</reference>
<keyword evidence="1" id="KW-1133">Transmembrane helix</keyword>
<comment type="caution">
    <text evidence="2">The sequence shown here is derived from an EMBL/GenBank/DDBJ whole genome shotgun (WGS) entry which is preliminary data.</text>
</comment>